<evidence type="ECO:0008006" key="3">
    <source>
        <dbReference type="Google" id="ProtNLM"/>
    </source>
</evidence>
<evidence type="ECO:0000313" key="1">
    <source>
        <dbReference type="EMBL" id="RZS58464.1"/>
    </source>
</evidence>
<dbReference type="PANTHER" id="PTHR16128:SF5">
    <property type="entry name" value="FAD_NAD(P)-BINDING OXIDOREDUCTASE FAMILY PROTEIN"/>
    <property type="match status" value="1"/>
</dbReference>
<accession>A0A4Q7LUG1</accession>
<gene>
    <name evidence="1" type="ORF">EV685_0757</name>
</gene>
<dbReference type="PANTHER" id="PTHR16128">
    <property type="entry name" value="FAD/NAD(P)-BINDING OXIDOREDUCTASE FAMILY PROTEIN"/>
    <property type="match status" value="1"/>
</dbReference>
<keyword evidence="2" id="KW-1185">Reference proteome</keyword>
<dbReference type="InterPro" id="IPR036188">
    <property type="entry name" value="FAD/NAD-bd_sf"/>
</dbReference>
<comment type="caution">
    <text evidence="1">The sequence shown here is derived from an EMBL/GenBank/DDBJ whole genome shotgun (WGS) entry which is preliminary data.</text>
</comment>
<evidence type="ECO:0000313" key="2">
    <source>
        <dbReference type="Proteomes" id="UP000293433"/>
    </source>
</evidence>
<name>A0A4Q7LUG1_9BURK</name>
<dbReference type="Gene3D" id="3.90.660.10">
    <property type="match status" value="1"/>
</dbReference>
<dbReference type="AlphaFoldDB" id="A0A4Q7LUG1"/>
<sequence length="375" mass="39776">MAVIGAGMAGATCAHALAMAGHTVQVFDKARGPGGRMATRRMTWKDLDGRAWTTRLDHGALGITARSRAFGAWVDMGVSGGWLTRWSPRLAHGSRPLDDVRPIHLPVPDLPAVCRQLLEGSEITWESAVEALHHTPEGWQLQVGGERLGALFDAVLIAMPPAQAATLLAPHRPDWAGTAARTPMQACWTLMGVEALGAQAIDASGGGASWSGEWDLARPVDGPLAWVLRQDARPGRPQVAGQAHWVAHARTDWSLQHLEQSPQWVAAQMQAALASALGRPVDWLHTTVHRWRYGLPPVAGATPACWWDRAQGLGVCGDFLGTAMLARADDAGGDAGGEGLDSVGVEAAWLSGRALAHALMTPCQVQQTALVEALS</sequence>
<reference evidence="1 2" key="1">
    <citation type="submission" date="2019-02" db="EMBL/GenBank/DDBJ databases">
        <title>Genomic Encyclopedia of Type Strains, Phase IV (KMG-IV): sequencing the most valuable type-strain genomes for metagenomic binning, comparative biology and taxonomic classification.</title>
        <authorList>
            <person name="Goeker M."/>
        </authorList>
    </citation>
    <scope>NUCLEOTIDE SEQUENCE [LARGE SCALE GENOMIC DNA]</scope>
    <source>
        <strain evidence="1 2">DSM 10617</strain>
    </source>
</reference>
<dbReference type="Gene3D" id="3.50.50.60">
    <property type="entry name" value="FAD/NAD(P)-binding domain"/>
    <property type="match status" value="1"/>
</dbReference>
<dbReference type="SUPFAM" id="SSF51905">
    <property type="entry name" value="FAD/NAD(P)-binding domain"/>
    <property type="match status" value="1"/>
</dbReference>
<dbReference type="EMBL" id="SGWV01000007">
    <property type="protein sequence ID" value="RZS58464.1"/>
    <property type="molecule type" value="Genomic_DNA"/>
</dbReference>
<organism evidence="1 2">
    <name type="scientific">Sphaerotilus mobilis</name>
    <dbReference type="NCBI Taxonomy" id="47994"/>
    <lineage>
        <taxon>Bacteria</taxon>
        <taxon>Pseudomonadati</taxon>
        <taxon>Pseudomonadota</taxon>
        <taxon>Betaproteobacteria</taxon>
        <taxon>Burkholderiales</taxon>
        <taxon>Sphaerotilaceae</taxon>
        <taxon>Sphaerotilus</taxon>
    </lineage>
</organism>
<protein>
    <recommendedName>
        <fullName evidence="3">Amine oxidase domain-containing protein</fullName>
    </recommendedName>
</protein>
<proteinExistence type="predicted"/>
<dbReference type="Pfam" id="PF13450">
    <property type="entry name" value="NAD_binding_8"/>
    <property type="match status" value="1"/>
</dbReference>
<dbReference type="Proteomes" id="UP000293433">
    <property type="component" value="Unassembled WGS sequence"/>
</dbReference>